<evidence type="ECO:0000313" key="2">
    <source>
        <dbReference type="Proteomes" id="UP001314263"/>
    </source>
</evidence>
<sequence>MSKCKQPFAAYKCSVQSWYSLPVGVQGTVLGYIYSTYAVPGMILNRSRLSSRHTFTEPAQFLQDLSTAPACHYVFAFVLKNSCYLLQAECVLTENEVAIWIEDDQQ</sequence>
<organism evidence="1 2">
    <name type="scientific">Coccomyxa viridis</name>
    <dbReference type="NCBI Taxonomy" id="1274662"/>
    <lineage>
        <taxon>Eukaryota</taxon>
        <taxon>Viridiplantae</taxon>
        <taxon>Chlorophyta</taxon>
        <taxon>core chlorophytes</taxon>
        <taxon>Trebouxiophyceae</taxon>
        <taxon>Trebouxiophyceae incertae sedis</taxon>
        <taxon>Coccomyxaceae</taxon>
        <taxon>Coccomyxa</taxon>
    </lineage>
</organism>
<proteinExistence type="predicted"/>
<protein>
    <submittedName>
        <fullName evidence="1">Uncharacterized protein</fullName>
    </submittedName>
</protein>
<comment type="caution">
    <text evidence="1">The sequence shown here is derived from an EMBL/GenBank/DDBJ whole genome shotgun (WGS) entry which is preliminary data.</text>
</comment>
<gene>
    <name evidence="1" type="ORF">CVIRNUC_000269</name>
</gene>
<dbReference type="Proteomes" id="UP001314263">
    <property type="component" value="Unassembled WGS sequence"/>
</dbReference>
<evidence type="ECO:0000313" key="1">
    <source>
        <dbReference type="EMBL" id="CAK0733397.1"/>
    </source>
</evidence>
<keyword evidence="2" id="KW-1185">Reference proteome</keyword>
<name>A0AAV1HSI6_9CHLO</name>
<accession>A0AAV1HSI6</accession>
<dbReference type="AlphaFoldDB" id="A0AAV1HSI6"/>
<reference evidence="1 2" key="1">
    <citation type="submission" date="2023-10" db="EMBL/GenBank/DDBJ databases">
        <authorList>
            <person name="Maclean D."/>
            <person name="Macfadyen A."/>
        </authorList>
    </citation>
    <scope>NUCLEOTIDE SEQUENCE [LARGE SCALE GENOMIC DNA]</scope>
</reference>
<dbReference type="EMBL" id="CAUYUE010000001">
    <property type="protein sequence ID" value="CAK0733397.1"/>
    <property type="molecule type" value="Genomic_DNA"/>
</dbReference>